<feature type="region of interest" description="Disordered" evidence="1">
    <location>
        <begin position="14"/>
        <end position="61"/>
    </location>
</feature>
<gene>
    <name evidence="2" type="ORF">GCM10010515_67960</name>
</gene>
<protein>
    <submittedName>
        <fullName evidence="2">Uncharacterized protein</fullName>
    </submittedName>
</protein>
<evidence type="ECO:0000313" key="3">
    <source>
        <dbReference type="Proteomes" id="UP000645555"/>
    </source>
</evidence>
<accession>A0A918NS11</accession>
<sequence length="106" mass="10729">MYVSTFAGVLFPRHQTPGLRRMPGLPAPGPGTAGLRPPDLARPGTRRPGFPASTGVAAPSSVPVPAPVSVFAPASVPVMSPPRTRVPGMVSAAVPSGTTAVQQTPR</sequence>
<reference evidence="2" key="2">
    <citation type="submission" date="2020-09" db="EMBL/GenBank/DDBJ databases">
        <authorList>
            <person name="Sun Q."/>
            <person name="Ohkuma M."/>
        </authorList>
    </citation>
    <scope>NUCLEOTIDE SEQUENCE</scope>
    <source>
        <strain evidence="2">JCM 4956</strain>
    </source>
</reference>
<name>A0A918NS11_9ACTN</name>
<comment type="caution">
    <text evidence="2">The sequence shown here is derived from an EMBL/GenBank/DDBJ whole genome shotgun (WGS) entry which is preliminary data.</text>
</comment>
<organism evidence="2 3">
    <name type="scientific">Streptomyces fructofermentans</name>
    <dbReference type="NCBI Taxonomy" id="152141"/>
    <lineage>
        <taxon>Bacteria</taxon>
        <taxon>Bacillati</taxon>
        <taxon>Actinomycetota</taxon>
        <taxon>Actinomycetes</taxon>
        <taxon>Kitasatosporales</taxon>
        <taxon>Streptomycetaceae</taxon>
        <taxon>Streptomyces</taxon>
    </lineage>
</organism>
<dbReference type="Proteomes" id="UP000645555">
    <property type="component" value="Unassembled WGS sequence"/>
</dbReference>
<evidence type="ECO:0000313" key="2">
    <source>
        <dbReference type="EMBL" id="GGX91302.1"/>
    </source>
</evidence>
<dbReference type="AlphaFoldDB" id="A0A918NS11"/>
<keyword evidence="3" id="KW-1185">Reference proteome</keyword>
<dbReference type="EMBL" id="BMWD01000034">
    <property type="protein sequence ID" value="GGX91302.1"/>
    <property type="molecule type" value="Genomic_DNA"/>
</dbReference>
<proteinExistence type="predicted"/>
<evidence type="ECO:0000256" key="1">
    <source>
        <dbReference type="SAM" id="MobiDB-lite"/>
    </source>
</evidence>
<reference evidence="2" key="1">
    <citation type="journal article" date="2014" name="Int. J. Syst. Evol. Microbiol.">
        <title>Complete genome sequence of Corynebacterium casei LMG S-19264T (=DSM 44701T), isolated from a smear-ripened cheese.</title>
        <authorList>
            <consortium name="US DOE Joint Genome Institute (JGI-PGF)"/>
            <person name="Walter F."/>
            <person name="Albersmeier A."/>
            <person name="Kalinowski J."/>
            <person name="Ruckert C."/>
        </authorList>
    </citation>
    <scope>NUCLEOTIDE SEQUENCE</scope>
    <source>
        <strain evidence="2">JCM 4956</strain>
    </source>
</reference>
<feature type="compositionally biased region" description="Low complexity" evidence="1">
    <location>
        <begin position="51"/>
        <end position="61"/>
    </location>
</feature>